<feature type="transmembrane region" description="Helical" evidence="2">
    <location>
        <begin position="20"/>
        <end position="40"/>
    </location>
</feature>
<feature type="compositionally biased region" description="Low complexity" evidence="1">
    <location>
        <begin position="214"/>
        <end position="223"/>
    </location>
</feature>
<evidence type="ECO:0000313" key="3">
    <source>
        <dbReference type="EMBL" id="OSD00834.1"/>
    </source>
</evidence>
<protein>
    <submittedName>
        <fullName evidence="3">Uncharacterized protein</fullName>
    </submittedName>
</protein>
<feature type="compositionally biased region" description="Polar residues" evidence="1">
    <location>
        <begin position="165"/>
        <end position="175"/>
    </location>
</feature>
<keyword evidence="4" id="KW-1185">Reference proteome</keyword>
<dbReference type="OrthoDB" id="2755631at2759"/>
<feature type="region of interest" description="Disordered" evidence="1">
    <location>
        <begin position="208"/>
        <end position="279"/>
    </location>
</feature>
<feature type="compositionally biased region" description="Low complexity" evidence="1">
    <location>
        <begin position="176"/>
        <end position="187"/>
    </location>
</feature>
<gene>
    <name evidence="3" type="ORF">PYCCODRAFT_637732</name>
</gene>
<feature type="region of interest" description="Disordered" evidence="1">
    <location>
        <begin position="92"/>
        <end position="195"/>
    </location>
</feature>
<reference evidence="3 4" key="1">
    <citation type="journal article" date="2015" name="Biotechnol. Biofuels">
        <title>Enhanced degradation of softwood versus hardwood by the white-rot fungus Pycnoporus coccineus.</title>
        <authorList>
            <person name="Couturier M."/>
            <person name="Navarro D."/>
            <person name="Chevret D."/>
            <person name="Henrissat B."/>
            <person name="Piumi F."/>
            <person name="Ruiz-Duenas F.J."/>
            <person name="Martinez A.T."/>
            <person name="Grigoriev I.V."/>
            <person name="Riley R."/>
            <person name="Lipzen A."/>
            <person name="Berrin J.G."/>
            <person name="Master E.R."/>
            <person name="Rosso M.N."/>
        </authorList>
    </citation>
    <scope>NUCLEOTIDE SEQUENCE [LARGE SCALE GENOMIC DNA]</scope>
    <source>
        <strain evidence="3 4">BRFM310</strain>
    </source>
</reference>
<name>A0A1Y2IJN3_TRAC3</name>
<proteinExistence type="predicted"/>
<sequence>MNLFQLPYLTHLLVRDYLAPMALFLWGFAWLTLSVLIFLVGRLLPHAQPRTIVLRPRTRSPRIQSIPVSPVPTPPELIPETPAETIISAESRASASEPQLISLPPLSPPLERPRPKKRWSLSAHLSQRRPVPSPQLSLLSEGSSTLVGSPQSPNFFPELPVIESINATQDPSVEQSSPRTTPGSSPRNGRGVRLPSVNVFKAFSRKLSSKQKSELSTSPISSSPQTLVDSPLPRVDSPVCDDEKSASQPRRRATIDEGPRQARPGHLLHQRSPSAPGEVFTTTFVNSFRLRSRRAKTPPVLAIATDQREPVPPSPSPQRTSAPRRMLTTSPLPRPLLRRSLRHLSYPPQAGARPSCPARSRTRRPTSCRHQYPVLPLA</sequence>
<keyword evidence="2" id="KW-1133">Transmembrane helix</keyword>
<dbReference type="AlphaFoldDB" id="A0A1Y2IJN3"/>
<organism evidence="3 4">
    <name type="scientific">Trametes coccinea (strain BRFM310)</name>
    <name type="common">Pycnoporus coccineus</name>
    <dbReference type="NCBI Taxonomy" id="1353009"/>
    <lineage>
        <taxon>Eukaryota</taxon>
        <taxon>Fungi</taxon>
        <taxon>Dikarya</taxon>
        <taxon>Basidiomycota</taxon>
        <taxon>Agaricomycotina</taxon>
        <taxon>Agaricomycetes</taxon>
        <taxon>Polyporales</taxon>
        <taxon>Polyporaceae</taxon>
        <taxon>Trametes</taxon>
    </lineage>
</organism>
<feature type="region of interest" description="Disordered" evidence="1">
    <location>
        <begin position="301"/>
        <end position="378"/>
    </location>
</feature>
<evidence type="ECO:0000256" key="1">
    <source>
        <dbReference type="SAM" id="MobiDB-lite"/>
    </source>
</evidence>
<keyword evidence="2" id="KW-0812">Transmembrane</keyword>
<evidence type="ECO:0000313" key="4">
    <source>
        <dbReference type="Proteomes" id="UP000193067"/>
    </source>
</evidence>
<feature type="compositionally biased region" description="Polar residues" evidence="1">
    <location>
        <begin position="134"/>
        <end position="154"/>
    </location>
</feature>
<feature type="compositionally biased region" description="Low complexity" evidence="1">
    <location>
        <begin position="92"/>
        <end position="104"/>
    </location>
</feature>
<keyword evidence="2" id="KW-0472">Membrane</keyword>
<accession>A0A1Y2IJN3</accession>
<dbReference type="Proteomes" id="UP000193067">
    <property type="component" value="Unassembled WGS sequence"/>
</dbReference>
<evidence type="ECO:0000256" key="2">
    <source>
        <dbReference type="SAM" id="Phobius"/>
    </source>
</evidence>
<dbReference type="EMBL" id="KZ084115">
    <property type="protein sequence ID" value="OSD00834.1"/>
    <property type="molecule type" value="Genomic_DNA"/>
</dbReference>